<protein>
    <recommendedName>
        <fullName evidence="3">SIR2-like domain-containing protein</fullName>
    </recommendedName>
</protein>
<sequence>MVEESDKKKFKEYLDYGDVFKMIELIKRESSLYRKDVDIKKYVQDELKKNKVNDCDNLTNYKSIFEVSRNFIVTTNYDHALEWRNNKDDFGYRDLISFNRISGTTEFLKELSIFHIHGELDSIDSMIVTESDYINFYRNKKNLDKLTSIFSGKRIVFIGFSFKDKYFKDLFGELNEIFKENSYIITNNLHSMDIDDLVEENLREINIECDFDKIVETNELIFKYLKSELII</sequence>
<organism evidence="1 2">
    <name type="scientific">Carnobacterium divergens</name>
    <name type="common">Lactobacillus divergens</name>
    <dbReference type="NCBI Taxonomy" id="2748"/>
    <lineage>
        <taxon>Bacteria</taxon>
        <taxon>Bacillati</taxon>
        <taxon>Bacillota</taxon>
        <taxon>Bacilli</taxon>
        <taxon>Lactobacillales</taxon>
        <taxon>Carnobacteriaceae</taxon>
        <taxon>Carnobacterium</taxon>
    </lineage>
</organism>
<dbReference type="RefSeq" id="WP_135025973.1">
    <property type="nucleotide sequence ID" value="NZ_JBFUWK010000004.1"/>
</dbReference>
<comment type="caution">
    <text evidence="1">The sequence shown here is derived from an EMBL/GenBank/DDBJ whole genome shotgun (WGS) entry which is preliminary data.</text>
</comment>
<dbReference type="AlphaFoldDB" id="A0A7Z8G5M6"/>
<name>A0A7Z8G5M6_CARDV</name>
<dbReference type="EMBL" id="NRPP01000010">
    <property type="protein sequence ID" value="TFJ27439.1"/>
    <property type="molecule type" value="Genomic_DNA"/>
</dbReference>
<dbReference type="Proteomes" id="UP000297938">
    <property type="component" value="Unassembled WGS sequence"/>
</dbReference>
<reference evidence="1 2" key="1">
    <citation type="journal article" date="2018" name="Int. J. Food Microbiol.">
        <title>Growth of Carnobacterium spp. isolated from chilled vacuum-packaged meat under relevant acidic conditions.</title>
        <authorList>
            <person name="Zhang P."/>
            <person name="Badoni M."/>
            <person name="Ganzle M."/>
            <person name="Yang X."/>
        </authorList>
    </citation>
    <scope>NUCLEOTIDE SEQUENCE [LARGE SCALE GENOMIC DNA]</scope>
    <source>
        <strain evidence="1 2">B2</strain>
    </source>
</reference>
<evidence type="ECO:0008006" key="3">
    <source>
        <dbReference type="Google" id="ProtNLM"/>
    </source>
</evidence>
<evidence type="ECO:0000313" key="2">
    <source>
        <dbReference type="Proteomes" id="UP000297938"/>
    </source>
</evidence>
<dbReference type="Pfam" id="PF13289">
    <property type="entry name" value="SIR2_2"/>
    <property type="match status" value="1"/>
</dbReference>
<gene>
    <name evidence="1" type="ORF">CKN69_06200</name>
</gene>
<proteinExistence type="predicted"/>
<accession>A0A7Z8G5M6</accession>
<evidence type="ECO:0000313" key="1">
    <source>
        <dbReference type="EMBL" id="TFJ27439.1"/>
    </source>
</evidence>